<sequence length="1412" mass="145449">MSAAFYAVISAIATIKITSIYQESIMKISILSAIVISVLMVGCGGSSSGKKNTSSASSLSSSSVSVSSISSAETSSAQSSSLAPVATGIFLDAAVANIGYRTATQEGFTSVNGEFNYRLGELITFFIGGLELPSVVAAEIITPLEIANAQSLEDNQVINILRLLQSLDKDGDASNGIEITAEAIAAGTVLDFTVAPEVFAELPAVKALLQAAGSANQELIPAEQAVAHFQTTLELINGPSSSSSSNSSSQSSVIVVEPEPSSSSASSTPVVVEPSSSSVSSTPVVIEPSSSSASSTPVVVVPSSSSASSEPVVSSASVSSAPDTEVPGGSSSSVSSEANGLRPAKMEGFAAHAGVTGGAGGPVITVTTGTELNAALCGVRNGNRTAPVTIMVNGTINHGNTTAQGCDTQSDVIEIKKTSNVSIIGVGTNALFDEIGIHVRDASNIIIQNVHIRNVKKSGSPTSNGGDAIGMETNVDRVWIDHNWLEASGGEKDGYDSLLDMKSGVTNVTVSYNLFNDSSRAGLVGYNDSDTNTNITFHHNWYKNIEQRTPLIRNALVHVYNNYWSNPTQTYMIHAINSRADAQVLVESNYFYNVNNPLIASKDSPTPGCWQTNNDNTVLPTIYYSRTVENGQAWAIPAVVDGQLQSTCEVSVPYTVTMDAANDVPAIVVANAGVGKIDNGGDSGSSSSATSSSNSSEASSDQSSSASSVGGAAGTLNESFDVDKATLFSATYQSISTDPTAARYFITGGGSGITVSNNELTINGGRFTIGHRPPRTATTAADTTANGDFDLSRPYRISFNVVAASGAGKMQVYVDNNTTSQGNSIHAAASKVFEAVASTLTAGQLIEITPAVGTPTSFIAFRTESSASVTIDNLKLEYLDEGSSGSSESSAGGEESSSSSSVSSEDASSSSSAASSEVESSASESSVSSEAESSSSSVASSESSSEESSSSSSAGIINTQLPINENFDNVVDAAGFFSVAYKALATDEVAFYHGLSGAPTFANGEITLGNARFTLGNTTPTVLTTSGDTETTGELDLSQPYRISFCVKATQGAGNFQVFVNNNTTGQGNSIHGNSSRIYSGAVSAITVGQRLVINSTVGDTTSFIALRAESTAQVTIDDLWIGYQADTSTEPAAETCVAPTPAAPNAPVVTAGDQQLSVSWSAVIGATSYEVIYNTVDSTDSAVAFENNPVTGTNAVITGLTNNTPYFVFVRAVNANGSSEYSVSASGTPVAASEEPEEPATLILLNEEFNVDKTTLFSATYQSISTDTSAALYFVTGGNSGITIANNELTISAARFTIGHRPPRTNTTASDVSANGDFDLSRPYRISFNVVASSGAGKKLQVYVDNNGTSSGNSLHGANSKVYEADTGTLIAGQLVEIIPTVGTATSFIAFRTETGASITIDNLKLEYLPE</sequence>
<feature type="compositionally biased region" description="Low complexity" evidence="3">
    <location>
        <begin position="881"/>
        <end position="954"/>
    </location>
</feature>
<dbReference type="Gene3D" id="2.60.40.10">
    <property type="entry name" value="Immunoglobulins"/>
    <property type="match status" value="1"/>
</dbReference>
<keyword evidence="2" id="KW-0119">Carbohydrate metabolism</keyword>
<keyword evidence="6" id="KW-1185">Reference proteome</keyword>
<dbReference type="GO" id="GO:0000272">
    <property type="term" value="P:polysaccharide catabolic process"/>
    <property type="evidence" value="ECO:0007669"/>
    <property type="project" value="UniProtKB-KW"/>
</dbReference>
<gene>
    <name evidence="5" type="ORF">CBP51_11515</name>
</gene>
<dbReference type="InterPro" id="IPR013783">
    <property type="entry name" value="Ig-like_fold"/>
</dbReference>
<keyword evidence="2" id="KW-0624">Polysaccharide degradation</keyword>
<feature type="domain" description="Fibronectin type-III" evidence="4">
    <location>
        <begin position="1141"/>
        <end position="1234"/>
    </location>
</feature>
<dbReference type="Pfam" id="PF00544">
    <property type="entry name" value="Pectate_lyase_4"/>
    <property type="match status" value="1"/>
</dbReference>
<feature type="compositionally biased region" description="Low complexity" evidence="3">
    <location>
        <begin position="239"/>
        <end position="322"/>
    </location>
</feature>
<evidence type="ECO:0000313" key="5">
    <source>
        <dbReference type="EMBL" id="OZY87565.1"/>
    </source>
</evidence>
<dbReference type="InterPro" id="IPR012334">
    <property type="entry name" value="Pectin_lyas_fold"/>
</dbReference>
<accession>A0A266QCJ3</accession>
<keyword evidence="1 2" id="KW-0456">Lyase</keyword>
<dbReference type="SUPFAM" id="SSF51126">
    <property type="entry name" value="Pectin lyase-like"/>
    <property type="match status" value="1"/>
</dbReference>
<dbReference type="CDD" id="cd00063">
    <property type="entry name" value="FN3"/>
    <property type="match status" value="1"/>
</dbReference>
<dbReference type="PROSITE" id="PS50853">
    <property type="entry name" value="FN3"/>
    <property type="match status" value="1"/>
</dbReference>
<dbReference type="InterPro" id="IPR003961">
    <property type="entry name" value="FN3_dom"/>
</dbReference>
<organism evidence="5 6">
    <name type="scientific">Cellvibrio mixtus</name>
    <dbReference type="NCBI Taxonomy" id="39650"/>
    <lineage>
        <taxon>Bacteria</taxon>
        <taxon>Pseudomonadati</taxon>
        <taxon>Pseudomonadota</taxon>
        <taxon>Gammaproteobacteria</taxon>
        <taxon>Cellvibrionales</taxon>
        <taxon>Cellvibrionaceae</taxon>
        <taxon>Cellvibrio</taxon>
    </lineage>
</organism>
<dbReference type="InterPro" id="IPR011050">
    <property type="entry name" value="Pectin_lyase_fold/virulence"/>
</dbReference>
<dbReference type="Pfam" id="PF00041">
    <property type="entry name" value="fn3"/>
    <property type="match status" value="1"/>
</dbReference>
<protein>
    <recommendedName>
        <fullName evidence="4">Fibronectin type-III domain-containing protein</fullName>
    </recommendedName>
</protein>
<dbReference type="InterPro" id="IPR045032">
    <property type="entry name" value="PEL"/>
</dbReference>
<dbReference type="SUPFAM" id="SSF49265">
    <property type="entry name" value="Fibronectin type III"/>
    <property type="match status" value="1"/>
</dbReference>
<dbReference type="InterPro" id="IPR036116">
    <property type="entry name" value="FN3_sf"/>
</dbReference>
<feature type="region of interest" description="Disordered" evidence="3">
    <location>
        <begin position="880"/>
        <end position="954"/>
    </location>
</feature>
<comment type="similarity">
    <text evidence="2">Belongs to the polysaccharide lyase 1 family.</text>
</comment>
<comment type="subcellular location">
    <subcellularLocation>
        <location evidence="2">Secreted</location>
    </subcellularLocation>
</comment>
<evidence type="ECO:0000313" key="6">
    <source>
        <dbReference type="Proteomes" id="UP000216101"/>
    </source>
</evidence>
<dbReference type="Proteomes" id="UP000216101">
    <property type="component" value="Unassembled WGS sequence"/>
</dbReference>
<dbReference type="Gene3D" id="2.160.20.10">
    <property type="entry name" value="Single-stranded right-handed beta-helix, Pectin lyase-like"/>
    <property type="match status" value="1"/>
</dbReference>
<evidence type="ECO:0000256" key="3">
    <source>
        <dbReference type="SAM" id="MobiDB-lite"/>
    </source>
</evidence>
<dbReference type="PANTHER" id="PTHR31683:SF18">
    <property type="entry name" value="PECTATE LYASE 21-RELATED"/>
    <property type="match status" value="1"/>
</dbReference>
<dbReference type="PANTHER" id="PTHR31683">
    <property type="entry name" value="PECTATE LYASE 18-RELATED"/>
    <property type="match status" value="1"/>
</dbReference>
<feature type="region of interest" description="Disordered" evidence="3">
    <location>
        <begin position="238"/>
        <end position="340"/>
    </location>
</feature>
<keyword evidence="2" id="KW-0964">Secreted</keyword>
<evidence type="ECO:0000256" key="2">
    <source>
        <dbReference type="RuleBase" id="RU361173"/>
    </source>
</evidence>
<feature type="region of interest" description="Disordered" evidence="3">
    <location>
        <begin position="678"/>
        <end position="712"/>
    </location>
</feature>
<reference evidence="6" key="1">
    <citation type="submission" date="2017-05" db="EMBL/GenBank/DDBJ databases">
        <authorList>
            <person name="Barney B.M."/>
        </authorList>
    </citation>
    <scope>NUCLEOTIDE SEQUENCE [LARGE SCALE GENOMIC DNA]</scope>
    <source>
        <strain evidence="6">PSBB022</strain>
    </source>
</reference>
<comment type="caution">
    <text evidence="5">The sequence shown here is derived from an EMBL/GenBank/DDBJ whole genome shotgun (WGS) entry which is preliminary data.</text>
</comment>
<dbReference type="InterPro" id="IPR002022">
    <property type="entry name" value="Pec_lyase"/>
</dbReference>
<dbReference type="GO" id="GO:0030570">
    <property type="term" value="F:pectate lyase activity"/>
    <property type="evidence" value="ECO:0007669"/>
    <property type="project" value="InterPro"/>
</dbReference>
<proteinExistence type="inferred from homology"/>
<dbReference type="SMART" id="SM00060">
    <property type="entry name" value="FN3"/>
    <property type="match status" value="1"/>
</dbReference>
<name>A0A266QCJ3_9GAMM</name>
<evidence type="ECO:0000259" key="4">
    <source>
        <dbReference type="PROSITE" id="PS50853"/>
    </source>
</evidence>
<feature type="compositionally biased region" description="Low complexity" evidence="3">
    <location>
        <begin position="684"/>
        <end position="710"/>
    </location>
</feature>
<dbReference type="GO" id="GO:0005576">
    <property type="term" value="C:extracellular region"/>
    <property type="evidence" value="ECO:0007669"/>
    <property type="project" value="UniProtKB-SubCell"/>
</dbReference>
<dbReference type="SMART" id="SM00656">
    <property type="entry name" value="Amb_all"/>
    <property type="match status" value="1"/>
</dbReference>
<dbReference type="EMBL" id="NHNI01000001">
    <property type="protein sequence ID" value="OZY87565.1"/>
    <property type="molecule type" value="Genomic_DNA"/>
</dbReference>
<evidence type="ECO:0000256" key="1">
    <source>
        <dbReference type="ARBA" id="ARBA00023239"/>
    </source>
</evidence>